<evidence type="ECO:0000256" key="2">
    <source>
        <dbReference type="ARBA" id="ARBA00022475"/>
    </source>
</evidence>
<dbReference type="PANTHER" id="PTHR34220">
    <property type="entry name" value="SENSOR HISTIDINE KINASE YPDA"/>
    <property type="match status" value="1"/>
</dbReference>
<dbReference type="SMART" id="SM00304">
    <property type="entry name" value="HAMP"/>
    <property type="match status" value="1"/>
</dbReference>
<dbReference type="GO" id="GO:0016301">
    <property type="term" value="F:kinase activity"/>
    <property type="evidence" value="ECO:0007669"/>
    <property type="project" value="UniProtKB-KW"/>
</dbReference>
<evidence type="ECO:0000256" key="6">
    <source>
        <dbReference type="ARBA" id="ARBA00022741"/>
    </source>
</evidence>
<evidence type="ECO:0000256" key="10">
    <source>
        <dbReference type="ARBA" id="ARBA00023012"/>
    </source>
</evidence>
<dbReference type="Gene3D" id="6.10.340.10">
    <property type="match status" value="1"/>
</dbReference>
<keyword evidence="5" id="KW-0812">Transmembrane</keyword>
<evidence type="ECO:0000256" key="1">
    <source>
        <dbReference type="ARBA" id="ARBA00004651"/>
    </source>
</evidence>
<evidence type="ECO:0000256" key="7">
    <source>
        <dbReference type="ARBA" id="ARBA00022777"/>
    </source>
</evidence>
<accession>A0ABT4BSD1</accession>
<keyword evidence="4" id="KW-0808">Transferase</keyword>
<evidence type="ECO:0000256" key="8">
    <source>
        <dbReference type="ARBA" id="ARBA00022840"/>
    </source>
</evidence>
<dbReference type="CDD" id="cd06225">
    <property type="entry name" value="HAMP"/>
    <property type="match status" value="1"/>
</dbReference>
<dbReference type="PANTHER" id="PTHR34220:SF11">
    <property type="entry name" value="SENSOR PROTEIN KINASE HPTS"/>
    <property type="match status" value="1"/>
</dbReference>
<dbReference type="Pfam" id="PF06580">
    <property type="entry name" value="His_kinase"/>
    <property type="match status" value="1"/>
</dbReference>
<name>A0ABT4BSD1_9FIRM</name>
<keyword evidence="2" id="KW-1003">Cell membrane</keyword>
<keyword evidence="9" id="KW-1133">Transmembrane helix</keyword>
<reference evidence="13 14" key="1">
    <citation type="submission" date="2022-11" db="EMBL/GenBank/DDBJ databases">
        <authorList>
            <person name="Caiyu Z."/>
        </authorList>
    </citation>
    <scope>NUCLEOTIDE SEQUENCE [LARGE SCALE GENOMIC DNA]</scope>
    <source>
        <strain evidence="13 14">YR-4</strain>
    </source>
</reference>
<dbReference type="EMBL" id="JAPOHA010000005">
    <property type="protein sequence ID" value="MCY1713787.1"/>
    <property type="molecule type" value="Genomic_DNA"/>
</dbReference>
<protein>
    <submittedName>
        <fullName evidence="13">Histidine kinase</fullName>
    </submittedName>
</protein>
<dbReference type="InterPro" id="IPR003660">
    <property type="entry name" value="HAMP_dom"/>
</dbReference>
<keyword evidence="14" id="KW-1185">Reference proteome</keyword>
<evidence type="ECO:0000313" key="13">
    <source>
        <dbReference type="EMBL" id="MCY1713787.1"/>
    </source>
</evidence>
<evidence type="ECO:0000256" key="9">
    <source>
        <dbReference type="ARBA" id="ARBA00022989"/>
    </source>
</evidence>
<keyword evidence="3" id="KW-0597">Phosphoprotein</keyword>
<proteinExistence type="predicted"/>
<keyword evidence="6" id="KW-0547">Nucleotide-binding</keyword>
<dbReference type="Proteomes" id="UP001082703">
    <property type="component" value="Unassembled WGS sequence"/>
</dbReference>
<evidence type="ECO:0000256" key="5">
    <source>
        <dbReference type="ARBA" id="ARBA00022692"/>
    </source>
</evidence>
<keyword evidence="8" id="KW-0067">ATP-binding</keyword>
<evidence type="ECO:0000256" key="3">
    <source>
        <dbReference type="ARBA" id="ARBA00022553"/>
    </source>
</evidence>
<evidence type="ECO:0000256" key="4">
    <source>
        <dbReference type="ARBA" id="ARBA00022679"/>
    </source>
</evidence>
<feature type="domain" description="HAMP" evidence="12">
    <location>
        <begin position="324"/>
        <end position="374"/>
    </location>
</feature>
<gene>
    <name evidence="13" type="ORF">OUY18_05925</name>
</gene>
<dbReference type="InterPro" id="IPR010559">
    <property type="entry name" value="Sig_transdc_His_kin_internal"/>
</dbReference>
<dbReference type="InterPro" id="IPR050640">
    <property type="entry name" value="Bact_2-comp_sensor_kinase"/>
</dbReference>
<comment type="caution">
    <text evidence="13">The sequence shown here is derived from an EMBL/GenBank/DDBJ whole genome shotgun (WGS) entry which is preliminary data.</text>
</comment>
<keyword evidence="11" id="KW-0472">Membrane</keyword>
<dbReference type="RefSeq" id="WP_268057822.1">
    <property type="nucleotide sequence ID" value="NZ_JAPOHA010000005.1"/>
</dbReference>
<dbReference type="PROSITE" id="PS50885">
    <property type="entry name" value="HAMP"/>
    <property type="match status" value="1"/>
</dbReference>
<evidence type="ECO:0000259" key="12">
    <source>
        <dbReference type="PROSITE" id="PS50885"/>
    </source>
</evidence>
<evidence type="ECO:0000313" key="14">
    <source>
        <dbReference type="Proteomes" id="UP001082703"/>
    </source>
</evidence>
<dbReference type="SUPFAM" id="SSF158472">
    <property type="entry name" value="HAMP domain-like"/>
    <property type="match status" value="1"/>
</dbReference>
<keyword evidence="10" id="KW-0902">Two-component regulatory system</keyword>
<organism evidence="13 14">
    <name type="scientific">Caproiciproducens galactitolivorans</name>
    <dbReference type="NCBI Taxonomy" id="642589"/>
    <lineage>
        <taxon>Bacteria</taxon>
        <taxon>Bacillati</taxon>
        <taxon>Bacillota</taxon>
        <taxon>Clostridia</taxon>
        <taxon>Eubacteriales</taxon>
        <taxon>Acutalibacteraceae</taxon>
        <taxon>Caproiciproducens</taxon>
    </lineage>
</organism>
<sequence>MEKTRLSILRRMFKVSTIVLCFVFLLIYTAAVIYAGQVIVSRAERQQNALLNSVTSYLSATQSNFESSIDMVYGDLFTLNDICNYMNLEETEYKQKRFDSITNQSSSNYRGKEQFISQNFANNSQLVYIVFYGFEGERIAVYDRDAASSGNPKLYKAKRKENNFYKEYEQLAEKVGEYIHLQGKPYGSYSRLLNNMLVKNSTKTGVMFVYDLQEFIADGLINEKGLIHTAAVKQSDTCKLFEYNRNTGKVDFLNLTDREYKSRYANGENRKTNLVRGGTYVTVSTSDRDIALWIVKDALIMLGAGFLVLISAAETLKYFMSKNQRRMDRLLEGINCVKQGDLTVRIDCDSQKDDIGLISEQFNQMCEQLQAYIKRTYEAQLRSKNAQLLALENQINPHFLYNTLEIIRMKALTNNDTVVQKMIYNLASMYRNLAKDDTFITIESEIEYSRNFIELFRMAYENTEIDYCIDAEPQLMDCLTIKFLLEPLIENFFIHGVNHAAEENTLLILVAEDENQKDEVLIRVESLGMPVSREKVDDINKILHQEEDFQSRKYIGIRNVNQRIKNVYGDQYGLTLERNEEDMMVSLVRIPKRGGV</sequence>
<evidence type="ECO:0000256" key="11">
    <source>
        <dbReference type="ARBA" id="ARBA00023136"/>
    </source>
</evidence>
<keyword evidence="7 13" id="KW-0418">Kinase</keyword>
<comment type="subcellular location">
    <subcellularLocation>
        <location evidence="1">Cell membrane</location>
        <topology evidence="1">Multi-pass membrane protein</topology>
    </subcellularLocation>
</comment>